<evidence type="ECO:0000313" key="1">
    <source>
        <dbReference type="EMBL" id="LAB07264.1"/>
    </source>
</evidence>
<accession>A0A2D4KF26</accession>
<dbReference type="AlphaFoldDB" id="A0A2D4KF26"/>
<protein>
    <submittedName>
        <fullName evidence="1">Uncharacterized protein</fullName>
    </submittedName>
</protein>
<sequence>MAQKQKVTWDQFPYLRTSWRISTIVSSKLSVIGDFPRQLPTSKVKWKGKPDLLNHCTALLSNRWQGGKVIKSIAIYLTASLLSDRHFAPNCRKPRTICLRLEKLLRNLLKQGSPNLAT</sequence>
<organism evidence="1">
    <name type="scientific">Micrurus paraensis</name>
    <dbReference type="NCBI Taxonomy" id="1970185"/>
    <lineage>
        <taxon>Eukaryota</taxon>
        <taxon>Metazoa</taxon>
        <taxon>Chordata</taxon>
        <taxon>Craniata</taxon>
        <taxon>Vertebrata</taxon>
        <taxon>Euteleostomi</taxon>
        <taxon>Lepidosauria</taxon>
        <taxon>Squamata</taxon>
        <taxon>Bifurcata</taxon>
        <taxon>Unidentata</taxon>
        <taxon>Episquamata</taxon>
        <taxon>Toxicofera</taxon>
        <taxon>Serpentes</taxon>
        <taxon>Colubroidea</taxon>
        <taxon>Elapidae</taxon>
        <taxon>Elapinae</taxon>
        <taxon>Micrurus</taxon>
    </lineage>
</organism>
<name>A0A2D4KF26_9SAUR</name>
<reference evidence="1" key="2">
    <citation type="submission" date="2017-11" db="EMBL/GenBank/DDBJ databases">
        <title>Coralsnake Venomics: Analyses of Venom Gland Transcriptomes and Proteomes of Six Brazilian Taxa.</title>
        <authorList>
            <person name="Aird S.D."/>
            <person name="Jorge da Silva N."/>
            <person name="Qiu L."/>
            <person name="Villar-Briones A."/>
            <person name="Aparecida-Saddi V."/>
            <person name="Campos-Telles M.P."/>
            <person name="Grau M."/>
            <person name="Mikheyev A.S."/>
        </authorList>
    </citation>
    <scope>NUCLEOTIDE SEQUENCE</scope>
    <source>
        <tissue evidence="1">Venom_gland</tissue>
    </source>
</reference>
<proteinExistence type="predicted"/>
<reference evidence="1" key="1">
    <citation type="submission" date="2017-07" db="EMBL/GenBank/DDBJ databases">
        <authorList>
            <person name="Mikheyev A."/>
            <person name="Grau M."/>
        </authorList>
    </citation>
    <scope>NUCLEOTIDE SEQUENCE</scope>
    <source>
        <tissue evidence="1">Venom_gland</tissue>
    </source>
</reference>
<dbReference type="EMBL" id="IACL01062240">
    <property type="protein sequence ID" value="LAB07264.1"/>
    <property type="molecule type" value="Transcribed_RNA"/>
</dbReference>